<keyword evidence="1" id="KW-1133">Transmembrane helix</keyword>
<protein>
    <submittedName>
        <fullName evidence="2">Uncharacterized protein</fullName>
    </submittedName>
</protein>
<dbReference type="HOGENOM" id="CLU_2053502_0_0_1"/>
<accession>A0A0E0LND0</accession>
<organism evidence="2">
    <name type="scientific">Oryza punctata</name>
    <name type="common">Red rice</name>
    <dbReference type="NCBI Taxonomy" id="4537"/>
    <lineage>
        <taxon>Eukaryota</taxon>
        <taxon>Viridiplantae</taxon>
        <taxon>Streptophyta</taxon>
        <taxon>Embryophyta</taxon>
        <taxon>Tracheophyta</taxon>
        <taxon>Spermatophyta</taxon>
        <taxon>Magnoliopsida</taxon>
        <taxon>Liliopsida</taxon>
        <taxon>Poales</taxon>
        <taxon>Poaceae</taxon>
        <taxon>BOP clade</taxon>
        <taxon>Oryzoideae</taxon>
        <taxon>Oryzeae</taxon>
        <taxon>Oryzinae</taxon>
        <taxon>Oryza</taxon>
    </lineage>
</organism>
<evidence type="ECO:0000313" key="3">
    <source>
        <dbReference type="Proteomes" id="UP000026962"/>
    </source>
</evidence>
<evidence type="ECO:0000313" key="2">
    <source>
        <dbReference type="EnsemblPlants" id="OPUNC07G20850.2"/>
    </source>
</evidence>
<dbReference type="EnsemblPlants" id="OPUNC07G20850.2">
    <property type="protein sequence ID" value="OPUNC07G20850.2"/>
    <property type="gene ID" value="OPUNC07G20850"/>
</dbReference>
<dbReference type="AlphaFoldDB" id="A0A0E0LND0"/>
<feature type="transmembrane region" description="Helical" evidence="1">
    <location>
        <begin position="88"/>
        <end position="107"/>
    </location>
</feature>
<dbReference type="Proteomes" id="UP000026962">
    <property type="component" value="Chromosome 7"/>
</dbReference>
<reference evidence="2" key="1">
    <citation type="submission" date="2015-04" db="UniProtKB">
        <authorList>
            <consortium name="EnsemblPlants"/>
        </authorList>
    </citation>
    <scope>IDENTIFICATION</scope>
</reference>
<evidence type="ECO:0000256" key="1">
    <source>
        <dbReference type="SAM" id="Phobius"/>
    </source>
</evidence>
<keyword evidence="1" id="KW-0812">Transmembrane</keyword>
<dbReference type="Gramene" id="OPUNC07G20850.2">
    <property type="protein sequence ID" value="OPUNC07G20850.2"/>
    <property type="gene ID" value="OPUNC07G20850"/>
</dbReference>
<sequence length="120" mass="13501">MILYHVARARTFFAGMLHRPRTAAVVDSRRSTGDVLAAAAATTTDGRVGRFWYHAWTGTFFADKKHYKAMRVECGQDARVLAMQFGWLLFYFYLMLFGALIASAGAVETSNTRLIISRNN</sequence>
<reference evidence="2" key="2">
    <citation type="submission" date="2018-05" db="EMBL/GenBank/DDBJ databases">
        <title>OpunRS2 (Oryza punctata Reference Sequence Version 2).</title>
        <authorList>
            <person name="Zhang J."/>
            <person name="Kudrna D."/>
            <person name="Lee S."/>
            <person name="Talag J."/>
            <person name="Welchert J."/>
            <person name="Wing R.A."/>
        </authorList>
    </citation>
    <scope>NUCLEOTIDE SEQUENCE [LARGE SCALE GENOMIC DNA]</scope>
</reference>
<keyword evidence="1" id="KW-0472">Membrane</keyword>
<proteinExistence type="predicted"/>
<keyword evidence="3" id="KW-1185">Reference proteome</keyword>
<name>A0A0E0LND0_ORYPU</name>